<gene>
    <name evidence="10" type="ORF">NG799_22875</name>
</gene>
<dbReference type="RefSeq" id="WP_368008636.1">
    <property type="nucleotide sequence ID" value="NZ_JAMXFF010000043.1"/>
</dbReference>
<sequence length="166" mass="18655">MTIVIIMGVSGSGKTTVGKRLAEALNWQFIDADDLHSPENVEKMSRGIPLDESDRLPWLMAMRQQISAWLQQDKNVVLACSALKQSYREILDCPLEPIKLVYLKGSQAVIEERMRSRSEHFMSPDLLNSQFEALEEPTPEEAIHLDVSLPISEIVERIVSLVQGPA</sequence>
<evidence type="ECO:0000256" key="3">
    <source>
        <dbReference type="ARBA" id="ARBA00012054"/>
    </source>
</evidence>
<dbReference type="CDD" id="cd02021">
    <property type="entry name" value="GntK"/>
    <property type="match status" value="1"/>
</dbReference>
<comment type="catalytic activity">
    <reaction evidence="8 9">
        <text>D-gluconate + ATP = 6-phospho-D-gluconate + ADP + H(+)</text>
        <dbReference type="Rhea" id="RHEA:19433"/>
        <dbReference type="ChEBI" id="CHEBI:15378"/>
        <dbReference type="ChEBI" id="CHEBI:18391"/>
        <dbReference type="ChEBI" id="CHEBI:30616"/>
        <dbReference type="ChEBI" id="CHEBI:58759"/>
        <dbReference type="ChEBI" id="CHEBI:456216"/>
        <dbReference type="EC" id="2.7.1.12"/>
    </reaction>
</comment>
<dbReference type="EC" id="2.7.1.12" evidence="3 9"/>
<evidence type="ECO:0000256" key="2">
    <source>
        <dbReference type="ARBA" id="ARBA00008420"/>
    </source>
</evidence>
<dbReference type="EMBL" id="JAMXFF010000043">
    <property type="protein sequence ID" value="MCT7969163.1"/>
    <property type="molecule type" value="Genomic_DNA"/>
</dbReference>
<comment type="pathway">
    <text evidence="1">Carbohydrate acid metabolism.</text>
</comment>
<dbReference type="Proteomes" id="UP001525890">
    <property type="component" value="Unassembled WGS sequence"/>
</dbReference>
<name>A0ABT2MWM2_9CYAN</name>
<dbReference type="Pfam" id="PF13671">
    <property type="entry name" value="AAA_33"/>
    <property type="match status" value="1"/>
</dbReference>
<dbReference type="SUPFAM" id="SSF52540">
    <property type="entry name" value="P-loop containing nucleoside triphosphate hydrolases"/>
    <property type="match status" value="1"/>
</dbReference>
<proteinExistence type="inferred from homology"/>
<evidence type="ECO:0000256" key="5">
    <source>
        <dbReference type="ARBA" id="ARBA00022741"/>
    </source>
</evidence>
<dbReference type="InterPro" id="IPR006001">
    <property type="entry name" value="Therm_gnt_kin"/>
</dbReference>
<dbReference type="InterPro" id="IPR027417">
    <property type="entry name" value="P-loop_NTPase"/>
</dbReference>
<reference evidence="10 11" key="1">
    <citation type="journal article" date="2022" name="Front. Microbiol.">
        <title>High genomic differentiation and limited gene flow indicate recent cryptic speciation within the genus Laspinema (cyanobacteria).</title>
        <authorList>
            <person name="Stanojkovic A."/>
            <person name="Skoupy S."/>
            <person name="Skaloud P."/>
            <person name="Dvorak P."/>
        </authorList>
    </citation>
    <scope>NUCLEOTIDE SEQUENCE [LARGE SCALE GENOMIC DNA]</scope>
    <source>
        <strain evidence="10 11">D2a</strain>
    </source>
</reference>
<accession>A0ABT2MWM2</accession>
<keyword evidence="6 9" id="KW-0418">Kinase</keyword>
<dbReference type="PANTHER" id="PTHR43442">
    <property type="entry name" value="GLUCONOKINASE-RELATED"/>
    <property type="match status" value="1"/>
</dbReference>
<evidence type="ECO:0000256" key="7">
    <source>
        <dbReference type="ARBA" id="ARBA00022840"/>
    </source>
</evidence>
<dbReference type="Gene3D" id="3.40.50.300">
    <property type="entry name" value="P-loop containing nucleotide triphosphate hydrolases"/>
    <property type="match status" value="1"/>
</dbReference>
<organism evidence="10 11">
    <name type="scientific">Laspinema palackyanum D2a</name>
    <dbReference type="NCBI Taxonomy" id="2953684"/>
    <lineage>
        <taxon>Bacteria</taxon>
        <taxon>Bacillati</taxon>
        <taxon>Cyanobacteriota</taxon>
        <taxon>Cyanophyceae</taxon>
        <taxon>Oscillatoriophycideae</taxon>
        <taxon>Oscillatoriales</taxon>
        <taxon>Laspinemataceae</taxon>
        <taxon>Laspinema</taxon>
        <taxon>Laspinema palackyanum</taxon>
    </lineage>
</organism>
<evidence type="ECO:0000256" key="8">
    <source>
        <dbReference type="ARBA" id="ARBA00048090"/>
    </source>
</evidence>
<evidence type="ECO:0000313" key="10">
    <source>
        <dbReference type="EMBL" id="MCT7969163.1"/>
    </source>
</evidence>
<keyword evidence="5 9" id="KW-0547">Nucleotide-binding</keyword>
<evidence type="ECO:0000256" key="9">
    <source>
        <dbReference type="RuleBase" id="RU363066"/>
    </source>
</evidence>
<evidence type="ECO:0000256" key="6">
    <source>
        <dbReference type="ARBA" id="ARBA00022777"/>
    </source>
</evidence>
<keyword evidence="11" id="KW-1185">Reference proteome</keyword>
<dbReference type="PANTHER" id="PTHR43442:SF3">
    <property type="entry name" value="GLUCONOKINASE-RELATED"/>
    <property type="match status" value="1"/>
</dbReference>
<keyword evidence="4 9" id="KW-0808">Transferase</keyword>
<evidence type="ECO:0000256" key="1">
    <source>
        <dbReference type="ARBA" id="ARBA00004761"/>
    </source>
</evidence>
<comment type="similarity">
    <text evidence="2 9">Belongs to the gluconokinase GntK/GntV family.</text>
</comment>
<protein>
    <recommendedName>
        <fullName evidence="3 9">Gluconokinase</fullName>
        <ecNumber evidence="3 9">2.7.1.12</ecNumber>
    </recommendedName>
</protein>
<dbReference type="NCBIfam" id="TIGR01313">
    <property type="entry name" value="therm_gnt_kin"/>
    <property type="match status" value="1"/>
</dbReference>
<evidence type="ECO:0000256" key="4">
    <source>
        <dbReference type="ARBA" id="ARBA00022679"/>
    </source>
</evidence>
<keyword evidence="7 9" id="KW-0067">ATP-binding</keyword>
<evidence type="ECO:0000313" key="11">
    <source>
        <dbReference type="Proteomes" id="UP001525890"/>
    </source>
</evidence>
<comment type="caution">
    <text evidence="10">The sequence shown here is derived from an EMBL/GenBank/DDBJ whole genome shotgun (WGS) entry which is preliminary data.</text>
</comment>